<feature type="compositionally biased region" description="Basic and acidic residues" evidence="1">
    <location>
        <begin position="13"/>
        <end position="28"/>
    </location>
</feature>
<sequence>MEFTQGSGGNQRELAREKHLKKQLEQKKKAGAGAREANAGLSTEARLNRDAEVMRLKQEKAAAKKAAEEAAKAAEASKVKKIDPLKM</sequence>
<accession>A0A0C2GDS6</accession>
<dbReference type="EMBL" id="KN734923">
    <property type="protein sequence ID" value="KIH57044.1"/>
    <property type="molecule type" value="Genomic_DNA"/>
</dbReference>
<proteinExistence type="predicted"/>
<evidence type="ECO:0000313" key="3">
    <source>
        <dbReference type="Proteomes" id="UP000054047"/>
    </source>
</evidence>
<organism evidence="2 3">
    <name type="scientific">Ancylostoma duodenale</name>
    <dbReference type="NCBI Taxonomy" id="51022"/>
    <lineage>
        <taxon>Eukaryota</taxon>
        <taxon>Metazoa</taxon>
        <taxon>Ecdysozoa</taxon>
        <taxon>Nematoda</taxon>
        <taxon>Chromadorea</taxon>
        <taxon>Rhabditida</taxon>
        <taxon>Rhabditina</taxon>
        <taxon>Rhabditomorpha</taxon>
        <taxon>Strongyloidea</taxon>
        <taxon>Ancylostomatidae</taxon>
        <taxon>Ancylostomatinae</taxon>
        <taxon>Ancylostoma</taxon>
    </lineage>
</organism>
<keyword evidence="3" id="KW-1185">Reference proteome</keyword>
<dbReference type="Proteomes" id="UP000054047">
    <property type="component" value="Unassembled WGS sequence"/>
</dbReference>
<feature type="region of interest" description="Disordered" evidence="1">
    <location>
        <begin position="1"/>
        <end position="46"/>
    </location>
</feature>
<reference evidence="2 3" key="1">
    <citation type="submission" date="2013-12" db="EMBL/GenBank/DDBJ databases">
        <title>Draft genome of the parsitic nematode Ancylostoma duodenale.</title>
        <authorList>
            <person name="Mitreva M."/>
        </authorList>
    </citation>
    <scope>NUCLEOTIDE SEQUENCE [LARGE SCALE GENOMIC DNA]</scope>
    <source>
        <strain evidence="2 3">Zhejiang</strain>
    </source>
</reference>
<evidence type="ECO:0000256" key="1">
    <source>
        <dbReference type="SAM" id="MobiDB-lite"/>
    </source>
</evidence>
<evidence type="ECO:0000313" key="2">
    <source>
        <dbReference type="EMBL" id="KIH57044.1"/>
    </source>
</evidence>
<dbReference type="AlphaFoldDB" id="A0A0C2GDS6"/>
<gene>
    <name evidence="2" type="ORF">ANCDUO_12770</name>
</gene>
<protein>
    <submittedName>
        <fullName evidence="2">4F5 family protein</fullName>
    </submittedName>
</protein>
<name>A0A0C2GDS6_9BILA</name>